<evidence type="ECO:0000313" key="1">
    <source>
        <dbReference type="EMBL" id="ENN90775.1"/>
    </source>
</evidence>
<reference evidence="1 2" key="1">
    <citation type="journal article" date="2013" name="PLoS Genet.">
        <title>A gene transfer agent and a dynamic repertoire of secretion systems hold the keys to the explosive radiation of the emerging pathogen Bartonella.</title>
        <authorList>
            <person name="Guy L."/>
            <person name="Nystedt B."/>
            <person name="Toft C."/>
            <person name="Zaremba-Niedzwiedzka K."/>
            <person name="Berglund E.C."/>
            <person name="Granberg F."/>
            <person name="Naslund K."/>
            <person name="Eriksson A.S."/>
            <person name="Andersson S.G."/>
        </authorList>
    </citation>
    <scope>NUCLEOTIDE SEQUENCE [LARGE SCALE GENOMIC DNA]</scope>
    <source>
        <strain evidence="1 2">91-4</strain>
    </source>
</reference>
<evidence type="ECO:0000313" key="2">
    <source>
        <dbReference type="Proteomes" id="UP000014038"/>
    </source>
</evidence>
<name>N6VAC9_9HYPH</name>
<dbReference type="Proteomes" id="UP000014038">
    <property type="component" value="Chromosome"/>
</dbReference>
<feature type="non-terminal residue" evidence="1">
    <location>
        <position position="53"/>
    </location>
</feature>
<proteinExistence type="predicted"/>
<dbReference type="AlphaFoldDB" id="N6VAC9"/>
<gene>
    <name evidence="1" type="ORF">BBbe_10380</name>
</gene>
<sequence length="53" mass="5574">MASLTDVRIMGTSGNREGKGVWMDGKMLKITNVDILNVGVGVEAKKGGTLTHS</sequence>
<dbReference type="HOGENOM" id="CLU_3073006_0_0_5"/>
<protein>
    <submittedName>
        <fullName evidence="1">Uncharacterized protein</fullName>
    </submittedName>
</protein>
<keyword evidence="2" id="KW-1185">Reference proteome</keyword>
<organism evidence="1 2">
    <name type="scientific">Bartonella bovis 91-4</name>
    <dbReference type="NCBI Taxonomy" id="1094491"/>
    <lineage>
        <taxon>Bacteria</taxon>
        <taxon>Pseudomonadati</taxon>
        <taxon>Pseudomonadota</taxon>
        <taxon>Alphaproteobacteria</taxon>
        <taxon>Hyphomicrobiales</taxon>
        <taxon>Bartonellaceae</taxon>
        <taxon>Bartonella</taxon>
    </lineage>
</organism>
<accession>N6VAC9</accession>
<dbReference type="PATRIC" id="fig|1094491.5.peg.1130"/>
<dbReference type="EMBL" id="AGWA01000015">
    <property type="protein sequence ID" value="ENN90775.1"/>
    <property type="molecule type" value="Genomic_DNA"/>
</dbReference>
<comment type="caution">
    <text evidence="1">The sequence shown here is derived from an EMBL/GenBank/DDBJ whole genome shotgun (WGS) entry which is preliminary data.</text>
</comment>